<dbReference type="KEGG" id="mia:OCU_28930"/>
<reference evidence="1 2" key="1">
    <citation type="journal article" date="2012" name="J. Bacteriol.">
        <title>Complete genome sequence of Mycobacterium intracellulare strain ATCC 13950T.</title>
        <authorList>
            <person name="Kim B.J."/>
            <person name="Choi B.S."/>
            <person name="Lim J.S."/>
            <person name="Choi I.Y."/>
            <person name="Lee J.H."/>
            <person name="Chun J."/>
            <person name="Kook Y.H."/>
            <person name="Kim B.J."/>
        </authorList>
    </citation>
    <scope>NUCLEOTIDE SEQUENCE [LARGE SCALE GENOMIC DNA]</scope>
    <source>
        <strain evidence="2">ATCC 13950 / DSM 43223 / JCM 6384 / NCTC 13025 / 3600</strain>
    </source>
</reference>
<dbReference type="HOGENOM" id="CLU_2220230_0_0_11"/>
<evidence type="ECO:0000313" key="2">
    <source>
        <dbReference type="Proteomes" id="UP000008004"/>
    </source>
</evidence>
<evidence type="ECO:0000313" key="1">
    <source>
        <dbReference type="EMBL" id="AFC44112.1"/>
    </source>
</evidence>
<dbReference type="PATRIC" id="fig|487521.10.peg.2907"/>
<gene>
    <name evidence="1" type="ordered locus">OCU_28930</name>
</gene>
<sequence length="106" mass="11278">MTTSTPAPTPLSVPTPPDAAHVGEWELSDDDRIVQRHFHCGDQTTPSGLHVKVHGFQYIYGGFDGLSIAVSDGQESVMVDAADVEHLAAALRNAADELDRLAGRLG</sequence>
<dbReference type="EMBL" id="CP003322">
    <property type="protein sequence ID" value="AFC44112.1"/>
    <property type="molecule type" value="Genomic_DNA"/>
</dbReference>
<name>H8IPN9_MYCIA</name>
<dbReference type="AlphaFoldDB" id="H8IPN9"/>
<proteinExistence type="predicted"/>
<accession>H8IPN9</accession>
<protein>
    <submittedName>
        <fullName evidence="1">Uncharacterized protein</fullName>
    </submittedName>
</protein>
<dbReference type="Proteomes" id="UP000008004">
    <property type="component" value="Chromosome"/>
</dbReference>
<organism evidence="1 2">
    <name type="scientific">Mycobacterium intracellulare (strain ATCC 13950 / DSM 43223 / JCM 6384 / NCTC 13025 / 3600)</name>
    <dbReference type="NCBI Taxonomy" id="487521"/>
    <lineage>
        <taxon>Bacteria</taxon>
        <taxon>Bacillati</taxon>
        <taxon>Actinomycetota</taxon>
        <taxon>Actinomycetes</taxon>
        <taxon>Mycobacteriales</taxon>
        <taxon>Mycobacteriaceae</taxon>
        <taxon>Mycobacterium</taxon>
        <taxon>Mycobacterium avium complex (MAC)</taxon>
    </lineage>
</organism>
<dbReference type="RefSeq" id="WP_014380290.1">
    <property type="nucleotide sequence ID" value="NC_016946.1"/>
</dbReference>